<gene>
    <name evidence="1" type="ORF">LSTR_LSTR015054</name>
</gene>
<dbReference type="SMR" id="A0A482X5W9"/>
<dbReference type="OrthoDB" id="10250488at2759"/>
<dbReference type="InterPro" id="IPR008979">
    <property type="entry name" value="Galactose-bd-like_sf"/>
</dbReference>
<dbReference type="SUPFAM" id="SSF49785">
    <property type="entry name" value="Galactose-binding domain-like"/>
    <property type="match status" value="1"/>
</dbReference>
<evidence type="ECO:0000313" key="2">
    <source>
        <dbReference type="Proteomes" id="UP000291343"/>
    </source>
</evidence>
<dbReference type="InParanoid" id="A0A482X5W9"/>
<accession>A0A482X5W9</accession>
<reference evidence="1 2" key="1">
    <citation type="journal article" date="2017" name="Gigascience">
        <title>Genome sequence of the small brown planthopper, Laodelphax striatellus.</title>
        <authorList>
            <person name="Zhu J."/>
            <person name="Jiang F."/>
            <person name="Wang X."/>
            <person name="Yang P."/>
            <person name="Bao Y."/>
            <person name="Zhao W."/>
            <person name="Wang W."/>
            <person name="Lu H."/>
            <person name="Wang Q."/>
            <person name="Cui N."/>
            <person name="Li J."/>
            <person name="Chen X."/>
            <person name="Luo L."/>
            <person name="Yu J."/>
            <person name="Kang L."/>
            <person name="Cui F."/>
        </authorList>
    </citation>
    <scope>NUCLEOTIDE SEQUENCE [LARGE SCALE GENOMIC DNA]</scope>
    <source>
        <strain evidence="1">Lst14</strain>
    </source>
</reference>
<dbReference type="FunCoup" id="A0A482X5W9">
    <property type="interactions" value="18"/>
</dbReference>
<name>A0A482X5W9_LAOST</name>
<comment type="caution">
    <text evidence="1">The sequence shown here is derived from an EMBL/GenBank/DDBJ whole genome shotgun (WGS) entry which is preliminary data.</text>
</comment>
<dbReference type="STRING" id="195883.A0A482X5W9"/>
<evidence type="ECO:0008006" key="3">
    <source>
        <dbReference type="Google" id="ProtNLM"/>
    </source>
</evidence>
<dbReference type="Gene3D" id="2.60.120.260">
    <property type="entry name" value="Galactose-binding domain-like"/>
    <property type="match status" value="1"/>
</dbReference>
<evidence type="ECO:0000313" key="1">
    <source>
        <dbReference type="EMBL" id="RZF40898.1"/>
    </source>
</evidence>
<sequence length="133" mass="15286">MKNFKCRVSSVQNRAVKMFGSKYMFDNNEETCWSSDQGCPQWVELQSENGEKRISSFSIQFQGGFAGKDCVLEVKSSDSSDIISEPFYPEDVNTLQHFTLKTPKKGETFIFRFISSTDFFGRVVIYKLDVNED</sequence>
<dbReference type="AlphaFoldDB" id="A0A482X5W9"/>
<keyword evidence="2" id="KW-1185">Reference proteome</keyword>
<protein>
    <recommendedName>
        <fullName evidence="3">Nuclear receptor 2C2-associated protein</fullName>
    </recommendedName>
</protein>
<dbReference type="EMBL" id="QKKF02017565">
    <property type="protein sequence ID" value="RZF40898.1"/>
    <property type="molecule type" value="Genomic_DNA"/>
</dbReference>
<organism evidence="1 2">
    <name type="scientific">Laodelphax striatellus</name>
    <name type="common">Small brown planthopper</name>
    <name type="synonym">Delphax striatella</name>
    <dbReference type="NCBI Taxonomy" id="195883"/>
    <lineage>
        <taxon>Eukaryota</taxon>
        <taxon>Metazoa</taxon>
        <taxon>Ecdysozoa</taxon>
        <taxon>Arthropoda</taxon>
        <taxon>Hexapoda</taxon>
        <taxon>Insecta</taxon>
        <taxon>Pterygota</taxon>
        <taxon>Neoptera</taxon>
        <taxon>Paraneoptera</taxon>
        <taxon>Hemiptera</taxon>
        <taxon>Auchenorrhyncha</taxon>
        <taxon>Fulgoroidea</taxon>
        <taxon>Delphacidae</taxon>
        <taxon>Criomorphinae</taxon>
        <taxon>Laodelphax</taxon>
    </lineage>
</organism>
<dbReference type="Proteomes" id="UP000291343">
    <property type="component" value="Unassembled WGS sequence"/>
</dbReference>
<proteinExistence type="predicted"/>